<evidence type="ECO:0000313" key="2">
    <source>
        <dbReference type="EMBL" id="ALZ86360.1"/>
    </source>
</evidence>
<keyword evidence="1" id="KW-0732">Signal</keyword>
<reference evidence="2 3" key="1">
    <citation type="submission" date="2016-01" db="EMBL/GenBank/DDBJ databases">
        <title>Annotation of Pseudomonas oryzihabitans USDA-ARS-USMARC-56511.</title>
        <authorList>
            <person name="Harhay G.P."/>
            <person name="Harhay D.M."/>
            <person name="Smith T.P.L."/>
            <person name="Bono J.L."/>
            <person name="Heaton M.P."/>
            <person name="Clawson M.L."/>
            <person name="Chitko-Mckown C.G."/>
            <person name="Capik S.F."/>
            <person name="DeDonder K.D."/>
            <person name="Apley M.D."/>
            <person name="Lubbers B.V."/>
            <person name="White B.J."/>
            <person name="Larson R.L."/>
        </authorList>
    </citation>
    <scope>NUCLEOTIDE SEQUENCE [LARGE SCALE GENOMIC DNA]</scope>
    <source>
        <strain evidence="2 3">USDA-ARS-USMARC-56511</strain>
    </source>
</reference>
<dbReference type="AlphaFoldDB" id="A0A0U4W4K0"/>
<feature type="chain" id="PRO_5006853310" description="DUF3299 domain-containing protein" evidence="1">
    <location>
        <begin position="18"/>
        <end position="164"/>
    </location>
</feature>
<dbReference type="InterPro" id="IPR021727">
    <property type="entry name" value="DUF3299"/>
</dbReference>
<dbReference type="Proteomes" id="UP000064137">
    <property type="component" value="Chromosome"/>
</dbReference>
<accession>A0A0U4W4K0</accession>
<protein>
    <recommendedName>
        <fullName evidence="4">DUF3299 domain-containing protein</fullName>
    </recommendedName>
</protein>
<sequence>MRLALLLLLCWLPWAQAEPRQLAWRELVPADAPRFNPGSIDHGLGEDGPTASQPWPDAPTVAALDGQDVRLPGYVVPLMVTDEGEVTEFLLVPYYGACIHVPPPPGNQIVYVKGSHDLWLSKLHLPYWVEGRLGVGSQRSEVAVAGYWLQAQRILPYILKGDGS</sequence>
<name>A0A0U4W4K0_9PSED</name>
<dbReference type="OrthoDB" id="9784998at2"/>
<proteinExistence type="predicted"/>
<evidence type="ECO:0000313" key="3">
    <source>
        <dbReference type="Proteomes" id="UP000064137"/>
    </source>
</evidence>
<dbReference type="Pfam" id="PF11736">
    <property type="entry name" value="DUF3299"/>
    <property type="match status" value="1"/>
</dbReference>
<dbReference type="EMBL" id="CP013987">
    <property type="protein sequence ID" value="ALZ86360.1"/>
    <property type="molecule type" value="Genomic_DNA"/>
</dbReference>
<dbReference type="Gene3D" id="2.40.50.870">
    <property type="entry name" value="Protein of unknown function (DUF3299)"/>
    <property type="match status" value="1"/>
</dbReference>
<dbReference type="RefSeq" id="WP_059316449.1">
    <property type="nucleotide sequence ID" value="NZ_CP013987.1"/>
</dbReference>
<feature type="signal peptide" evidence="1">
    <location>
        <begin position="1"/>
        <end position="17"/>
    </location>
</feature>
<evidence type="ECO:0000256" key="1">
    <source>
        <dbReference type="SAM" id="SignalP"/>
    </source>
</evidence>
<gene>
    <name evidence="2" type="ORF">APT59_19910</name>
</gene>
<organism evidence="2 3">
    <name type="scientific">Pseudomonas oryzihabitans</name>
    <dbReference type="NCBI Taxonomy" id="47885"/>
    <lineage>
        <taxon>Bacteria</taxon>
        <taxon>Pseudomonadati</taxon>
        <taxon>Pseudomonadota</taxon>
        <taxon>Gammaproteobacteria</taxon>
        <taxon>Pseudomonadales</taxon>
        <taxon>Pseudomonadaceae</taxon>
        <taxon>Pseudomonas</taxon>
    </lineage>
</organism>
<evidence type="ECO:0008006" key="4">
    <source>
        <dbReference type="Google" id="ProtNLM"/>
    </source>
</evidence>
<dbReference type="KEGG" id="por:APT59_19910"/>